<accession>A0A1B1ANP7</accession>
<dbReference type="Proteomes" id="UP001519309">
    <property type="component" value="Unassembled WGS sequence"/>
</dbReference>
<dbReference type="STRING" id="68214.AVL59_00075"/>
<proteinExistence type="predicted"/>
<sequence length="112" mass="12106">MTQNKVMKLWTAIVTAFVALFTALGLIATTDAAAAARPETTGKSIEHRTAAAFPATNHRTWSHARALLPPTMKQRIRAEAHGKSPSCRHRPLAETPAETDATHHQSTAPLDC</sequence>
<evidence type="ECO:0000256" key="1">
    <source>
        <dbReference type="SAM" id="MobiDB-lite"/>
    </source>
</evidence>
<gene>
    <name evidence="2" type="ORF">AVL59_00075</name>
    <name evidence="3" type="ORF">J2Z21_003858</name>
</gene>
<dbReference type="InterPro" id="IPR045925">
    <property type="entry name" value="DUF6344"/>
</dbReference>
<keyword evidence="5" id="KW-1185">Reference proteome</keyword>
<evidence type="ECO:0008006" key="6">
    <source>
        <dbReference type="Google" id="ProtNLM"/>
    </source>
</evidence>
<reference evidence="2 4" key="1">
    <citation type="submission" date="2016-06" db="EMBL/GenBank/DDBJ databases">
        <title>Complete genome sequence of Streptomyces griseochromogenes ATCC 14511, the Blasticidin S producer.</title>
        <authorList>
            <person name="Wu L."/>
        </authorList>
    </citation>
    <scope>NUCLEOTIDE SEQUENCE [LARGE SCALE GENOMIC DNA]</scope>
    <source>
        <strain evidence="2 4">ATCC 14511</strain>
    </source>
</reference>
<evidence type="ECO:0000313" key="5">
    <source>
        <dbReference type="Proteomes" id="UP001519309"/>
    </source>
</evidence>
<evidence type="ECO:0000313" key="4">
    <source>
        <dbReference type="Proteomes" id="UP000092659"/>
    </source>
</evidence>
<feature type="region of interest" description="Disordered" evidence="1">
    <location>
        <begin position="75"/>
        <end position="112"/>
    </location>
</feature>
<dbReference type="Pfam" id="PF19871">
    <property type="entry name" value="DUF6344"/>
    <property type="match status" value="1"/>
</dbReference>
<dbReference type="RefSeq" id="WP_067299160.1">
    <property type="nucleotide sequence ID" value="NZ_CP016279.1"/>
</dbReference>
<evidence type="ECO:0000313" key="3">
    <source>
        <dbReference type="EMBL" id="MBP2050908.1"/>
    </source>
</evidence>
<dbReference type="OrthoDB" id="4327235at2"/>
<dbReference type="EMBL" id="JAGGLP010000007">
    <property type="protein sequence ID" value="MBP2050908.1"/>
    <property type="molecule type" value="Genomic_DNA"/>
</dbReference>
<evidence type="ECO:0000313" key="2">
    <source>
        <dbReference type="EMBL" id="ANP48174.1"/>
    </source>
</evidence>
<dbReference type="Proteomes" id="UP000092659">
    <property type="component" value="Chromosome"/>
</dbReference>
<dbReference type="KEGG" id="sgs:AVL59_00075"/>
<dbReference type="AlphaFoldDB" id="A0A1B1ANP7"/>
<dbReference type="EMBL" id="CP016279">
    <property type="protein sequence ID" value="ANP48174.1"/>
    <property type="molecule type" value="Genomic_DNA"/>
</dbReference>
<organism evidence="2 4">
    <name type="scientific">Streptomyces griseochromogenes</name>
    <dbReference type="NCBI Taxonomy" id="68214"/>
    <lineage>
        <taxon>Bacteria</taxon>
        <taxon>Bacillati</taxon>
        <taxon>Actinomycetota</taxon>
        <taxon>Actinomycetes</taxon>
        <taxon>Kitasatosporales</taxon>
        <taxon>Streptomycetaceae</taxon>
        <taxon>Streptomyces</taxon>
    </lineage>
</organism>
<name>A0A1B1ANP7_9ACTN</name>
<protein>
    <recommendedName>
        <fullName evidence="6">Secreted protein</fullName>
    </recommendedName>
</protein>
<reference evidence="3 5" key="2">
    <citation type="submission" date="2021-03" db="EMBL/GenBank/DDBJ databases">
        <title>Genomic Encyclopedia of Type Strains, Phase IV (KMG-IV): sequencing the most valuable type-strain genomes for metagenomic binning, comparative biology and taxonomic classification.</title>
        <authorList>
            <person name="Goeker M."/>
        </authorList>
    </citation>
    <scope>NUCLEOTIDE SEQUENCE [LARGE SCALE GENOMIC DNA]</scope>
    <source>
        <strain evidence="3 5">DSM 40499</strain>
    </source>
</reference>